<dbReference type="GeneID" id="90540092"/>
<keyword evidence="1" id="KW-0175">Coiled coil</keyword>
<keyword evidence="4" id="KW-1185">Reference proteome</keyword>
<evidence type="ECO:0000256" key="1">
    <source>
        <dbReference type="SAM" id="Coils"/>
    </source>
</evidence>
<gene>
    <name evidence="3" type="ORF">VNE69_01228</name>
</gene>
<dbReference type="KEGG" id="vnx:VNE69_01228"/>
<feature type="region of interest" description="Disordered" evidence="2">
    <location>
        <begin position="88"/>
        <end position="117"/>
    </location>
</feature>
<feature type="compositionally biased region" description="Basic residues" evidence="2">
    <location>
        <begin position="96"/>
        <end position="107"/>
    </location>
</feature>
<dbReference type="AlphaFoldDB" id="A0AAX4J8P6"/>
<reference evidence="3" key="1">
    <citation type="journal article" date="2024" name="BMC Genomics">
        <title>Functional annotation of a divergent genome using sequence and structure-based similarity.</title>
        <authorList>
            <person name="Svedberg D."/>
            <person name="Winiger R.R."/>
            <person name="Berg A."/>
            <person name="Sharma H."/>
            <person name="Tellgren-Roth C."/>
            <person name="Debrunner-Vossbrinck B.A."/>
            <person name="Vossbrinck C.R."/>
            <person name="Barandun J."/>
        </authorList>
    </citation>
    <scope>NUCLEOTIDE SEQUENCE</scope>
    <source>
        <strain evidence="3">Illinois isolate</strain>
    </source>
</reference>
<dbReference type="EMBL" id="CP142726">
    <property type="protein sequence ID" value="WUR02290.1"/>
    <property type="molecule type" value="Genomic_DNA"/>
</dbReference>
<evidence type="ECO:0000256" key="2">
    <source>
        <dbReference type="SAM" id="MobiDB-lite"/>
    </source>
</evidence>
<accession>A0AAX4J8P6</accession>
<evidence type="ECO:0000313" key="4">
    <source>
        <dbReference type="Proteomes" id="UP001334084"/>
    </source>
</evidence>
<sequence length="133" mass="15863">MDNEFLNGLILSYNKIIREIKIFKDELNLIRNEIKDLSNKVIKEQEKKPVLKKPIPLDLSVKNSQYFNQDRILYSEKIKTFIPATQQNQTLPLTNNHKKRPKRAIPKKKQEYYENNKRKRSEFFLNLGNNSSN</sequence>
<proteinExistence type="predicted"/>
<dbReference type="RefSeq" id="XP_065328435.1">
    <property type="nucleotide sequence ID" value="XM_065472363.1"/>
</dbReference>
<protein>
    <submittedName>
        <fullName evidence="3">Uncharacterized protein</fullName>
    </submittedName>
</protein>
<dbReference type="Proteomes" id="UP001334084">
    <property type="component" value="Chromosome 1"/>
</dbReference>
<organism evidence="3 4">
    <name type="scientific">Vairimorpha necatrix</name>
    <dbReference type="NCBI Taxonomy" id="6039"/>
    <lineage>
        <taxon>Eukaryota</taxon>
        <taxon>Fungi</taxon>
        <taxon>Fungi incertae sedis</taxon>
        <taxon>Microsporidia</taxon>
        <taxon>Nosematidae</taxon>
        <taxon>Vairimorpha</taxon>
    </lineage>
</organism>
<evidence type="ECO:0000313" key="3">
    <source>
        <dbReference type="EMBL" id="WUR02290.1"/>
    </source>
</evidence>
<name>A0AAX4J8P6_9MICR</name>
<feature type="coiled-coil region" evidence="1">
    <location>
        <begin position="13"/>
        <end position="47"/>
    </location>
</feature>